<dbReference type="OMA" id="SETNPGM"/>
<dbReference type="GO" id="GO:0005634">
    <property type="term" value="C:nucleus"/>
    <property type="evidence" value="ECO:0007669"/>
    <property type="project" value="UniProtKB-UniRule"/>
</dbReference>
<dbReference type="SMART" id="SM00398">
    <property type="entry name" value="HMG"/>
    <property type="match status" value="1"/>
</dbReference>
<dbReference type="Proteomes" id="UP000186594">
    <property type="component" value="Unassembled WGS sequence"/>
</dbReference>
<evidence type="ECO:0000313" key="8">
    <source>
        <dbReference type="Proteomes" id="UP000186594"/>
    </source>
</evidence>
<dbReference type="InterPro" id="IPR036910">
    <property type="entry name" value="HMG_box_dom_sf"/>
</dbReference>
<dbReference type="Pfam" id="PF00505">
    <property type="entry name" value="HMG_box"/>
    <property type="match status" value="1"/>
</dbReference>
<proteinExistence type="predicted"/>
<dbReference type="GO" id="GO:0000978">
    <property type="term" value="F:RNA polymerase II cis-regulatory region sequence-specific DNA binding"/>
    <property type="evidence" value="ECO:0007669"/>
    <property type="project" value="TreeGrafter"/>
</dbReference>
<gene>
    <name evidence="7" type="ORF">NEOLI_005226</name>
</gene>
<accession>A0A1U7LIK9</accession>
<dbReference type="GO" id="GO:0001228">
    <property type="term" value="F:DNA-binding transcription activator activity, RNA polymerase II-specific"/>
    <property type="evidence" value="ECO:0007669"/>
    <property type="project" value="TreeGrafter"/>
</dbReference>
<keyword evidence="8" id="KW-1185">Reference proteome</keyword>
<keyword evidence="2 4" id="KW-0238">DNA-binding</keyword>
<dbReference type="PANTHER" id="PTHR10270:SF161">
    <property type="entry name" value="SEX-DETERMINING REGION Y PROTEIN"/>
    <property type="match status" value="1"/>
</dbReference>
<organism evidence="7 8">
    <name type="scientific">Neolecta irregularis (strain DAH-3)</name>
    <dbReference type="NCBI Taxonomy" id="1198029"/>
    <lineage>
        <taxon>Eukaryota</taxon>
        <taxon>Fungi</taxon>
        <taxon>Dikarya</taxon>
        <taxon>Ascomycota</taxon>
        <taxon>Taphrinomycotina</taxon>
        <taxon>Neolectales</taxon>
        <taxon>Neolectaceae</taxon>
        <taxon>Neolecta</taxon>
    </lineage>
</organism>
<feature type="non-terminal residue" evidence="7">
    <location>
        <position position="197"/>
    </location>
</feature>
<evidence type="ECO:0000256" key="2">
    <source>
        <dbReference type="ARBA" id="ARBA00023125"/>
    </source>
</evidence>
<evidence type="ECO:0000313" key="7">
    <source>
        <dbReference type="EMBL" id="OLL22479.1"/>
    </source>
</evidence>
<dbReference type="AlphaFoldDB" id="A0A1U7LIK9"/>
<dbReference type="FunFam" id="1.10.30.10:FF:000041">
    <property type="entry name" value="HMG box family protein"/>
    <property type="match status" value="1"/>
</dbReference>
<dbReference type="SUPFAM" id="SSF47095">
    <property type="entry name" value="HMG-box"/>
    <property type="match status" value="1"/>
</dbReference>
<comment type="caution">
    <text evidence="7">The sequence shown here is derived from an EMBL/GenBank/DDBJ whole genome shotgun (WGS) entry which is preliminary data.</text>
</comment>
<evidence type="ECO:0000256" key="5">
    <source>
        <dbReference type="SAM" id="MobiDB-lite"/>
    </source>
</evidence>
<dbReference type="InterPro" id="IPR050140">
    <property type="entry name" value="SRY-related_HMG-box_TF-like"/>
</dbReference>
<dbReference type="InterPro" id="IPR009071">
    <property type="entry name" value="HMG_box_dom"/>
</dbReference>
<evidence type="ECO:0000259" key="6">
    <source>
        <dbReference type="PROSITE" id="PS50118"/>
    </source>
</evidence>
<evidence type="ECO:0000256" key="1">
    <source>
        <dbReference type="ARBA" id="ARBA00023015"/>
    </source>
</evidence>
<dbReference type="GO" id="GO:0030154">
    <property type="term" value="P:cell differentiation"/>
    <property type="evidence" value="ECO:0007669"/>
    <property type="project" value="TreeGrafter"/>
</dbReference>
<protein>
    <submittedName>
        <fullName evidence="7">Mating-type M-specific polypeptide Mc</fullName>
    </submittedName>
</protein>
<dbReference type="OrthoDB" id="6247875at2759"/>
<dbReference type="Gene3D" id="1.10.30.10">
    <property type="entry name" value="High mobility group box domain"/>
    <property type="match status" value="1"/>
</dbReference>
<dbReference type="STRING" id="1198029.A0A1U7LIK9"/>
<feature type="compositionally biased region" description="Polar residues" evidence="5">
    <location>
        <begin position="170"/>
        <end position="180"/>
    </location>
</feature>
<keyword evidence="4" id="KW-0539">Nucleus</keyword>
<reference evidence="7 8" key="1">
    <citation type="submission" date="2016-04" db="EMBL/GenBank/DDBJ databases">
        <title>Evolutionary innovation and constraint leading to complex multicellularity in the Ascomycota.</title>
        <authorList>
            <person name="Cisse O."/>
            <person name="Nguyen A."/>
            <person name="Hewitt D.A."/>
            <person name="Jedd G."/>
            <person name="Stajich J.E."/>
        </authorList>
    </citation>
    <scope>NUCLEOTIDE SEQUENCE [LARGE SCALE GENOMIC DNA]</scope>
    <source>
        <strain evidence="7 8">DAH-3</strain>
    </source>
</reference>
<dbReference type="CDD" id="cd01389">
    <property type="entry name" value="HMG-box_ROX1-like"/>
    <property type="match status" value="1"/>
</dbReference>
<keyword evidence="3" id="KW-0804">Transcription</keyword>
<keyword evidence="1" id="KW-0805">Transcription regulation</keyword>
<dbReference type="EMBL" id="LXFE01003167">
    <property type="protein sequence ID" value="OLL22479.1"/>
    <property type="molecule type" value="Genomic_DNA"/>
</dbReference>
<dbReference type="PANTHER" id="PTHR10270">
    <property type="entry name" value="SOX TRANSCRIPTION FACTOR"/>
    <property type="match status" value="1"/>
</dbReference>
<feature type="domain" description="HMG box" evidence="6">
    <location>
        <begin position="116"/>
        <end position="184"/>
    </location>
</feature>
<feature type="region of interest" description="Disordered" evidence="5">
    <location>
        <begin position="170"/>
        <end position="197"/>
    </location>
</feature>
<sequence length="197" mass="22730">MSSSSDFAESPESGQVRQHLGNSDETLAQPVQKFSTKDALELVRQNKGSAWFVPDGFIPVLFAEDDESEFLKLNPRAHTTCIRIPFSLRESKLPTFIVRPMKRKKSPKPEKVPKRPPRPPNAFILYRKEKQPLIFAENDGICNNDVSRIIGEMWKAESSSIKQRYQELAQSARVQHQQQYPDYKYSPRKAGEKRRRV</sequence>
<feature type="DNA-binding region" description="HMG box" evidence="4">
    <location>
        <begin position="116"/>
        <end position="184"/>
    </location>
</feature>
<evidence type="ECO:0000256" key="4">
    <source>
        <dbReference type="PROSITE-ProRule" id="PRU00267"/>
    </source>
</evidence>
<feature type="region of interest" description="Disordered" evidence="5">
    <location>
        <begin position="1"/>
        <end position="31"/>
    </location>
</feature>
<evidence type="ECO:0000256" key="3">
    <source>
        <dbReference type="ARBA" id="ARBA00023163"/>
    </source>
</evidence>
<feature type="compositionally biased region" description="Low complexity" evidence="5">
    <location>
        <begin position="1"/>
        <end position="13"/>
    </location>
</feature>
<dbReference type="PROSITE" id="PS50118">
    <property type="entry name" value="HMG_BOX_2"/>
    <property type="match status" value="1"/>
</dbReference>
<feature type="region of interest" description="Disordered" evidence="5">
    <location>
        <begin position="102"/>
        <end position="121"/>
    </location>
</feature>
<name>A0A1U7LIK9_NEOID</name>